<dbReference type="OrthoDB" id="429813at2759"/>
<dbReference type="EMBL" id="MU090269">
    <property type="protein sequence ID" value="KAF7848146.1"/>
    <property type="molecule type" value="Genomic_DNA"/>
</dbReference>
<keyword evidence="4" id="KW-0560">Oxidoreductase</keyword>
<dbReference type="CDD" id="cd09071">
    <property type="entry name" value="FAR_C"/>
    <property type="match status" value="1"/>
</dbReference>
<keyword evidence="4" id="KW-0521">NADP</keyword>
<evidence type="ECO:0000256" key="4">
    <source>
        <dbReference type="RuleBase" id="RU363097"/>
    </source>
</evidence>
<organism evidence="7 8">
    <name type="scientific">Corymbia citriodora subsp. variegata</name>
    <dbReference type="NCBI Taxonomy" id="360336"/>
    <lineage>
        <taxon>Eukaryota</taxon>
        <taxon>Viridiplantae</taxon>
        <taxon>Streptophyta</taxon>
        <taxon>Embryophyta</taxon>
        <taxon>Tracheophyta</taxon>
        <taxon>Spermatophyta</taxon>
        <taxon>Magnoliopsida</taxon>
        <taxon>eudicotyledons</taxon>
        <taxon>Gunneridae</taxon>
        <taxon>Pentapetalae</taxon>
        <taxon>rosids</taxon>
        <taxon>malvids</taxon>
        <taxon>Myrtales</taxon>
        <taxon>Myrtaceae</taxon>
        <taxon>Myrtoideae</taxon>
        <taxon>Eucalypteae</taxon>
        <taxon>Corymbia</taxon>
    </lineage>
</organism>
<evidence type="ECO:0000259" key="6">
    <source>
        <dbReference type="Pfam" id="PF07993"/>
    </source>
</evidence>
<dbReference type="GO" id="GO:0102965">
    <property type="term" value="F:alcohol-forming long-chain fatty acyl-CoA reductase activity"/>
    <property type="evidence" value="ECO:0007669"/>
    <property type="project" value="UniProtKB-EC"/>
</dbReference>
<dbReference type="GO" id="GO:0035336">
    <property type="term" value="P:long-chain fatty-acyl-CoA metabolic process"/>
    <property type="evidence" value="ECO:0007669"/>
    <property type="project" value="TreeGrafter"/>
</dbReference>
<comment type="caution">
    <text evidence="7">The sequence shown here is derived from an EMBL/GenBank/DDBJ whole genome shotgun (WGS) entry which is preliminary data.</text>
</comment>
<evidence type="ECO:0000256" key="2">
    <source>
        <dbReference type="ARBA" id="ARBA00022516"/>
    </source>
</evidence>
<gene>
    <name evidence="7" type="ORF">BT93_L2253</name>
</gene>
<feature type="domain" description="Fatty acyl-CoA reductase C-terminal" evidence="5">
    <location>
        <begin position="397"/>
        <end position="490"/>
    </location>
</feature>
<dbReference type="Gene3D" id="3.40.50.720">
    <property type="entry name" value="NAD(P)-binding Rossmann-like Domain"/>
    <property type="match status" value="1"/>
</dbReference>
<dbReference type="GO" id="GO:0010345">
    <property type="term" value="P:suberin biosynthetic process"/>
    <property type="evidence" value="ECO:0007669"/>
    <property type="project" value="TreeGrafter"/>
</dbReference>
<sequence>MYYVLGRRLSFGDRQEMGCRVMHAHTRLFFVEKILRIQPNVKKMFVLIRAADKQLAARRLHEELIQKKLFDILREEWAEKFNSIVEKLFPIPGDVCCENLGVHDFDLRSELWREIDVIVNSAATTKFDERYDIALAVNAFGAKNVAEFAGRCADIKMLLHVSTAYICGDMTGIIRERAIYMGETLNGSRVLDVNEEKLLVEELMIELREKDASERELTIALKNLGLQRARLHGWPNTYTLTKAMGEMMLWHHLNHNIPLAIIRPTIITSTYREPFAGWIEDSSFRTIDSIAINYGRGRLKCFLGNPDTILDTLPADMVVNAMIVAIAVHANQPNSNKIYQVGSSRKHPLTYSDITDITWSYFKDSPWINENGEPVKVHKLRIVKSMASFHKHLRHYILLTKVLKVASSIFGGRLQGLHADVHKKVNAAVRLAELYEPYALFKGIFDDTNTEALRAITSNNGVNLESVFYFDPRCINWEDYFKRIHFPGVVNAFNRK</sequence>
<dbReference type="CDD" id="cd05236">
    <property type="entry name" value="FAR-N_SDR_e"/>
    <property type="match status" value="1"/>
</dbReference>
<keyword evidence="8" id="KW-1185">Reference proteome</keyword>
<comment type="function">
    <text evidence="4">Catalyzes the reduction of fatty acyl-CoA to fatty alcohols.</text>
</comment>
<evidence type="ECO:0000256" key="1">
    <source>
        <dbReference type="ARBA" id="ARBA00005928"/>
    </source>
</evidence>
<dbReference type="InterPro" id="IPR036291">
    <property type="entry name" value="NAD(P)-bd_dom_sf"/>
</dbReference>
<proteinExistence type="inferred from homology"/>
<reference evidence="7" key="1">
    <citation type="submission" date="2020-05" db="EMBL/GenBank/DDBJ databases">
        <title>WGS assembly of Corymbia citriodora subspecies variegata.</title>
        <authorList>
            <person name="Barry K."/>
            <person name="Hundley H."/>
            <person name="Shu S."/>
            <person name="Jenkins J."/>
            <person name="Grimwood J."/>
            <person name="Baten A."/>
        </authorList>
    </citation>
    <scope>NUCLEOTIDE SEQUENCE</scope>
    <source>
        <strain evidence="7">CV2-018</strain>
    </source>
</reference>
<evidence type="ECO:0000259" key="5">
    <source>
        <dbReference type="Pfam" id="PF03015"/>
    </source>
</evidence>
<keyword evidence="2 4" id="KW-0444">Lipid biosynthesis</keyword>
<evidence type="ECO:0000313" key="7">
    <source>
        <dbReference type="EMBL" id="KAF7848146.1"/>
    </source>
</evidence>
<dbReference type="InterPro" id="IPR033640">
    <property type="entry name" value="FAR_C"/>
</dbReference>
<dbReference type="PANTHER" id="PTHR11011">
    <property type="entry name" value="MALE STERILITY PROTEIN 2-RELATED"/>
    <property type="match status" value="1"/>
</dbReference>
<comment type="similarity">
    <text evidence="1 4">Belongs to the fatty acyl-CoA reductase family.</text>
</comment>
<dbReference type="Pfam" id="PF07993">
    <property type="entry name" value="NAD_binding_4"/>
    <property type="match status" value="1"/>
</dbReference>
<dbReference type="PANTHER" id="PTHR11011:SF109">
    <property type="entry name" value="FATTY ACYL-COA REDUCTASE 1"/>
    <property type="match status" value="1"/>
</dbReference>
<protein>
    <recommendedName>
        <fullName evidence="4">Fatty acyl-CoA reductase</fullName>
        <ecNumber evidence="4">1.2.1.84</ecNumber>
    </recommendedName>
</protein>
<accession>A0A8T0CPM8</accession>
<keyword evidence="3 4" id="KW-0443">Lipid metabolism</keyword>
<dbReference type="SUPFAM" id="SSF51735">
    <property type="entry name" value="NAD(P)-binding Rossmann-fold domains"/>
    <property type="match status" value="1"/>
</dbReference>
<dbReference type="Proteomes" id="UP000806378">
    <property type="component" value="Unassembled WGS sequence"/>
</dbReference>
<dbReference type="InterPro" id="IPR013120">
    <property type="entry name" value="FAR_NAD-bd"/>
</dbReference>
<dbReference type="Pfam" id="PF03015">
    <property type="entry name" value="Sterile"/>
    <property type="match status" value="1"/>
</dbReference>
<evidence type="ECO:0000256" key="3">
    <source>
        <dbReference type="ARBA" id="ARBA00023098"/>
    </source>
</evidence>
<dbReference type="AlphaFoldDB" id="A0A8T0CPM8"/>
<dbReference type="GO" id="GO:0080019">
    <property type="term" value="F:alcohol-forming very long-chain fatty acyl-CoA reductase activity"/>
    <property type="evidence" value="ECO:0007669"/>
    <property type="project" value="InterPro"/>
</dbReference>
<evidence type="ECO:0000313" key="8">
    <source>
        <dbReference type="Proteomes" id="UP000806378"/>
    </source>
</evidence>
<dbReference type="Gramene" id="rna-gnl|WGS:JABURB|Cocit.L2253.1">
    <property type="protein sequence ID" value="cds-KAF7848146.1"/>
    <property type="gene ID" value="gene-BT93_L2253"/>
</dbReference>
<feature type="domain" description="Thioester reductase (TE)" evidence="6">
    <location>
        <begin position="29"/>
        <end position="322"/>
    </location>
</feature>
<dbReference type="InterPro" id="IPR026055">
    <property type="entry name" value="FAR"/>
</dbReference>
<name>A0A8T0CPM8_CORYI</name>
<dbReference type="EC" id="1.2.1.84" evidence="4"/>
<comment type="catalytic activity">
    <reaction evidence="4">
        <text>a long-chain fatty acyl-CoA + 2 NADPH + 2 H(+) = a long-chain primary fatty alcohol + 2 NADP(+) + CoA</text>
        <dbReference type="Rhea" id="RHEA:52716"/>
        <dbReference type="ChEBI" id="CHEBI:15378"/>
        <dbReference type="ChEBI" id="CHEBI:57287"/>
        <dbReference type="ChEBI" id="CHEBI:57783"/>
        <dbReference type="ChEBI" id="CHEBI:58349"/>
        <dbReference type="ChEBI" id="CHEBI:77396"/>
        <dbReference type="ChEBI" id="CHEBI:83139"/>
        <dbReference type="EC" id="1.2.1.84"/>
    </reaction>
</comment>